<organism evidence="2 3">
    <name type="scientific">Deinococcus cellulosilyticus (strain DSM 18568 / NBRC 106333 / KACC 11606 / 5516J-15)</name>
    <dbReference type="NCBI Taxonomy" id="1223518"/>
    <lineage>
        <taxon>Bacteria</taxon>
        <taxon>Thermotogati</taxon>
        <taxon>Deinococcota</taxon>
        <taxon>Deinococci</taxon>
        <taxon>Deinococcales</taxon>
        <taxon>Deinococcaceae</taxon>
        <taxon>Deinococcus</taxon>
    </lineage>
</organism>
<dbReference type="InterPro" id="IPR032710">
    <property type="entry name" value="NTF2-like_dom_sf"/>
</dbReference>
<dbReference type="SUPFAM" id="SSF54427">
    <property type="entry name" value="NTF2-like"/>
    <property type="match status" value="1"/>
</dbReference>
<sequence>MLSGEARASSAEQLMRSRYTAFVLKHQMYLLQTWHESTRPATLDLADDTTRWESLTVHHSEAGQPEDTTGTVEFTARFRLEGKRHQMRENSTFIRTETGWKYVQGEQKSP</sequence>
<dbReference type="EMBL" id="BJXB01000040">
    <property type="protein sequence ID" value="GEM49680.1"/>
    <property type="molecule type" value="Genomic_DNA"/>
</dbReference>
<gene>
    <name evidence="2" type="ORF">DC3_53150</name>
</gene>
<keyword evidence="3" id="KW-1185">Reference proteome</keyword>
<dbReference type="InterPro" id="IPR048469">
    <property type="entry name" value="YchJ-like_M"/>
</dbReference>
<name>A0A511NA48_DEIC1</name>
<proteinExistence type="predicted"/>
<evidence type="ECO:0000313" key="3">
    <source>
        <dbReference type="Proteomes" id="UP000321306"/>
    </source>
</evidence>
<evidence type="ECO:0000313" key="2">
    <source>
        <dbReference type="EMBL" id="GEM49680.1"/>
    </source>
</evidence>
<feature type="domain" description="YchJ-like middle NTF2-like" evidence="1">
    <location>
        <begin position="10"/>
        <end position="105"/>
    </location>
</feature>
<dbReference type="Pfam" id="PF17775">
    <property type="entry name" value="YchJ_M-like"/>
    <property type="match status" value="1"/>
</dbReference>
<dbReference type="AlphaFoldDB" id="A0A511NA48"/>
<accession>A0A511NA48</accession>
<dbReference type="Gene3D" id="3.10.450.50">
    <property type="match status" value="1"/>
</dbReference>
<evidence type="ECO:0000259" key="1">
    <source>
        <dbReference type="Pfam" id="PF17775"/>
    </source>
</evidence>
<reference evidence="2 3" key="1">
    <citation type="submission" date="2019-07" db="EMBL/GenBank/DDBJ databases">
        <title>Whole genome shotgun sequence of Deinococcus cellulosilyticus NBRC 106333.</title>
        <authorList>
            <person name="Hosoyama A."/>
            <person name="Uohara A."/>
            <person name="Ohji S."/>
            <person name="Ichikawa N."/>
        </authorList>
    </citation>
    <scope>NUCLEOTIDE SEQUENCE [LARGE SCALE GENOMIC DNA]</scope>
    <source>
        <strain evidence="2 3">NBRC 106333</strain>
    </source>
</reference>
<protein>
    <submittedName>
        <fullName evidence="2">Preprotein translocase SecA</fullName>
    </submittedName>
</protein>
<comment type="caution">
    <text evidence="2">The sequence shown here is derived from an EMBL/GenBank/DDBJ whole genome shotgun (WGS) entry which is preliminary data.</text>
</comment>
<dbReference type="Proteomes" id="UP000321306">
    <property type="component" value="Unassembled WGS sequence"/>
</dbReference>